<protein>
    <submittedName>
        <fullName evidence="1">Uncharacterized protein</fullName>
    </submittedName>
</protein>
<accession>A0A328X0Z9</accession>
<evidence type="ECO:0000313" key="1">
    <source>
        <dbReference type="EMBL" id="RAR51076.1"/>
    </source>
</evidence>
<gene>
    <name evidence="1" type="ORF">B0I10_101250</name>
</gene>
<keyword evidence="2" id="KW-1185">Reference proteome</keyword>
<dbReference type="EMBL" id="QLSV01000001">
    <property type="protein sequence ID" value="RAR51076.1"/>
    <property type="molecule type" value="Genomic_DNA"/>
</dbReference>
<organism evidence="1 2">
    <name type="scientific">Flavobacterium lacus</name>
    <dbReference type="NCBI Taxonomy" id="1353778"/>
    <lineage>
        <taxon>Bacteria</taxon>
        <taxon>Pseudomonadati</taxon>
        <taxon>Bacteroidota</taxon>
        <taxon>Flavobacteriia</taxon>
        <taxon>Flavobacteriales</taxon>
        <taxon>Flavobacteriaceae</taxon>
        <taxon>Flavobacterium</taxon>
    </lineage>
</organism>
<dbReference type="RefSeq" id="WP_112084657.1">
    <property type="nucleotide sequence ID" value="NZ_QLSV01000001.1"/>
</dbReference>
<dbReference type="AlphaFoldDB" id="A0A328X0Z9"/>
<dbReference type="Proteomes" id="UP000249518">
    <property type="component" value="Unassembled WGS sequence"/>
</dbReference>
<reference evidence="1 2" key="1">
    <citation type="submission" date="2018-06" db="EMBL/GenBank/DDBJ databases">
        <title>Genomic Encyclopedia of Type Strains, Phase III (KMG-III): the genomes of soil and plant-associated and newly described type strains.</title>
        <authorList>
            <person name="Whitman W."/>
        </authorList>
    </citation>
    <scope>NUCLEOTIDE SEQUENCE [LARGE SCALE GENOMIC DNA]</scope>
    <source>
        <strain evidence="1 2">CGMCC 1.12504</strain>
    </source>
</reference>
<dbReference type="OrthoDB" id="1428739at2"/>
<evidence type="ECO:0000313" key="2">
    <source>
        <dbReference type="Proteomes" id="UP000249518"/>
    </source>
</evidence>
<name>A0A328X0Z9_9FLAO</name>
<sequence>MSYFGIIKKEEIEGLTKDQLEDYLEQNNCYDNLFSNKILEKIVNSIPLDENNFNEMLHETIFQPKIDLMNEFYFFIYNHYKEKIINLKFNFFLELEEKCFGIIELEKRKIALSVFNNIYENLEIKFIDIIGEVNTEYEYKHTQLLTDKIFKIYMYQLSFKKSICTTENMINFLIGNIEFYEDDFYNDNIEIKNAVYFEMIVQILIELNNKNNFHEDKYFNNIFYNECKFEDNKEIFTEVFGYEFTKYIVQNSTSLNKAEIESLYEVLTSQNLVHKRTKEKFQEFVYYEFKLKISKIITHPYKANWEHDARVLFMNTEYHKMKLKKSNSTGFF</sequence>
<comment type="caution">
    <text evidence="1">The sequence shown here is derived from an EMBL/GenBank/DDBJ whole genome shotgun (WGS) entry which is preliminary data.</text>
</comment>
<proteinExistence type="predicted"/>